<keyword evidence="2" id="KW-1133">Transmembrane helix</keyword>
<gene>
    <name evidence="3" type="ORF">AYL99_03281</name>
</gene>
<keyword evidence="2" id="KW-0812">Transmembrane</keyword>
<reference evidence="3 4" key="1">
    <citation type="submission" date="2016-04" db="EMBL/GenBank/DDBJ databases">
        <title>Draft genome of Fonsecaea erecta CBS 125763.</title>
        <authorList>
            <person name="Weiss V.A."/>
            <person name="Vicente V.A."/>
            <person name="Raittz R.T."/>
            <person name="Moreno L.F."/>
            <person name="De Souza E.M."/>
            <person name="Pedrosa F.O."/>
            <person name="Steffens M.B."/>
            <person name="Faoro H."/>
            <person name="Tadra-Sfeir M.Z."/>
            <person name="Najafzadeh M.J."/>
            <person name="Felipe M.S."/>
            <person name="Teixeira M."/>
            <person name="Sun J."/>
            <person name="Xi L."/>
            <person name="Gomes R."/>
            <person name="De Azevedo C.M."/>
            <person name="Salgado C.G."/>
            <person name="Da Silva M.B."/>
            <person name="Nascimento M.F."/>
            <person name="Queiroz-Telles F."/>
            <person name="Attili D.S."/>
            <person name="Gorbushina A."/>
        </authorList>
    </citation>
    <scope>NUCLEOTIDE SEQUENCE [LARGE SCALE GENOMIC DNA]</scope>
    <source>
        <strain evidence="3 4">CBS 125763</strain>
    </source>
</reference>
<proteinExistence type="predicted"/>
<dbReference type="GeneID" id="30007451"/>
<keyword evidence="2" id="KW-0472">Membrane</keyword>
<evidence type="ECO:0000256" key="1">
    <source>
        <dbReference type="SAM" id="MobiDB-lite"/>
    </source>
</evidence>
<comment type="caution">
    <text evidence="3">The sequence shown here is derived from an EMBL/GenBank/DDBJ whole genome shotgun (WGS) entry which is preliminary data.</text>
</comment>
<dbReference type="EMBL" id="LVYI01000003">
    <property type="protein sequence ID" value="OAP61080.1"/>
    <property type="molecule type" value="Genomic_DNA"/>
</dbReference>
<dbReference type="RefSeq" id="XP_018694447.1">
    <property type="nucleotide sequence ID" value="XM_018834797.1"/>
</dbReference>
<feature type="compositionally biased region" description="Polar residues" evidence="1">
    <location>
        <begin position="55"/>
        <end position="67"/>
    </location>
</feature>
<dbReference type="OrthoDB" id="4161593at2759"/>
<dbReference type="Proteomes" id="UP000078343">
    <property type="component" value="Unassembled WGS sequence"/>
</dbReference>
<accession>A0A178ZMP0</accession>
<feature type="region of interest" description="Disordered" evidence="1">
    <location>
        <begin position="45"/>
        <end position="94"/>
    </location>
</feature>
<keyword evidence="4" id="KW-1185">Reference proteome</keyword>
<evidence type="ECO:0000313" key="4">
    <source>
        <dbReference type="Proteomes" id="UP000078343"/>
    </source>
</evidence>
<dbReference type="AlphaFoldDB" id="A0A178ZMP0"/>
<feature type="transmembrane region" description="Helical" evidence="2">
    <location>
        <begin position="6"/>
        <end position="29"/>
    </location>
</feature>
<name>A0A178ZMP0_9EURO</name>
<sequence length="212" mass="23666">MLPLSALVILGAVGTFCTFTFLFAIYHTIKTKIEARRLRSAEPDNGMALPLTETAVASDTGLRTQRLTRGATPSPPPIARPHTPEAEYPPPLPQELDLEDRLGPAETAPPLQFPRILRKDTSNGGFLTPSPRGYEAQADDFIRAETPPPLHPINRDSLRTRRDRDSMHEIYEIYSKLPATPKSAPPRITTFAMAESKWAYFGQKRAEEMEMI</sequence>
<protein>
    <submittedName>
        <fullName evidence="3">Uncharacterized protein</fullName>
    </submittedName>
</protein>
<evidence type="ECO:0000313" key="3">
    <source>
        <dbReference type="EMBL" id="OAP61080.1"/>
    </source>
</evidence>
<evidence type="ECO:0000256" key="2">
    <source>
        <dbReference type="SAM" id="Phobius"/>
    </source>
</evidence>
<organism evidence="3 4">
    <name type="scientific">Fonsecaea erecta</name>
    <dbReference type="NCBI Taxonomy" id="1367422"/>
    <lineage>
        <taxon>Eukaryota</taxon>
        <taxon>Fungi</taxon>
        <taxon>Dikarya</taxon>
        <taxon>Ascomycota</taxon>
        <taxon>Pezizomycotina</taxon>
        <taxon>Eurotiomycetes</taxon>
        <taxon>Chaetothyriomycetidae</taxon>
        <taxon>Chaetothyriales</taxon>
        <taxon>Herpotrichiellaceae</taxon>
        <taxon>Fonsecaea</taxon>
    </lineage>
</organism>